<dbReference type="HOGENOM" id="CLU_2466986_0_0_5"/>
<sequence>MFVSNRPGFPRINFTNHSGATVCIAANHLRASQCLSGKIRTFLVELTVREPPEAARRHVAALSSPLAESSGRGSDDRRQAVCPDLTSS</sequence>
<feature type="region of interest" description="Disordered" evidence="1">
    <location>
        <begin position="59"/>
        <end position="88"/>
    </location>
</feature>
<name>Q13DC1_RHOPS</name>
<gene>
    <name evidence="2" type="ordered locus">RPD_0680</name>
</gene>
<evidence type="ECO:0000313" key="2">
    <source>
        <dbReference type="EMBL" id="ABE37918.1"/>
    </source>
</evidence>
<dbReference type="KEGG" id="rpd:RPD_0680"/>
<proteinExistence type="predicted"/>
<dbReference type="AlphaFoldDB" id="Q13DC1"/>
<dbReference type="EMBL" id="CP000283">
    <property type="protein sequence ID" value="ABE37918.1"/>
    <property type="molecule type" value="Genomic_DNA"/>
</dbReference>
<dbReference type="Proteomes" id="UP000001818">
    <property type="component" value="Chromosome"/>
</dbReference>
<accession>Q13DC1</accession>
<organism evidence="2 3">
    <name type="scientific">Rhodopseudomonas palustris (strain BisB5)</name>
    <dbReference type="NCBI Taxonomy" id="316057"/>
    <lineage>
        <taxon>Bacteria</taxon>
        <taxon>Pseudomonadati</taxon>
        <taxon>Pseudomonadota</taxon>
        <taxon>Alphaproteobacteria</taxon>
        <taxon>Hyphomicrobiales</taxon>
        <taxon>Nitrobacteraceae</taxon>
        <taxon>Rhodopseudomonas</taxon>
    </lineage>
</organism>
<evidence type="ECO:0000256" key="1">
    <source>
        <dbReference type="SAM" id="MobiDB-lite"/>
    </source>
</evidence>
<protein>
    <submittedName>
        <fullName evidence="2">Uncharacterized protein</fullName>
    </submittedName>
</protein>
<evidence type="ECO:0000313" key="3">
    <source>
        <dbReference type="Proteomes" id="UP000001818"/>
    </source>
</evidence>
<reference evidence="2 3" key="1">
    <citation type="submission" date="2006-03" db="EMBL/GenBank/DDBJ databases">
        <title>Complete sequence of Rhodopseudomonas palustris BisB5.</title>
        <authorList>
            <consortium name="US DOE Joint Genome Institute"/>
            <person name="Copeland A."/>
            <person name="Lucas S."/>
            <person name="Lapidus A."/>
            <person name="Barry K."/>
            <person name="Detter J.C."/>
            <person name="Glavina del Rio T."/>
            <person name="Hammon N."/>
            <person name="Israni S."/>
            <person name="Dalin E."/>
            <person name="Tice H."/>
            <person name="Pitluck S."/>
            <person name="Chain P."/>
            <person name="Malfatti S."/>
            <person name="Shin M."/>
            <person name="Vergez L."/>
            <person name="Schmutz J."/>
            <person name="Larimer F."/>
            <person name="Land M."/>
            <person name="Hauser L."/>
            <person name="Pelletier D.A."/>
            <person name="Kyrpides N."/>
            <person name="Lykidis A."/>
            <person name="Oda Y."/>
            <person name="Harwood C.S."/>
            <person name="Richardson P."/>
        </authorList>
    </citation>
    <scope>NUCLEOTIDE SEQUENCE [LARGE SCALE GENOMIC DNA]</scope>
    <source>
        <strain evidence="2 3">BisB5</strain>
    </source>
</reference>